<dbReference type="InterPro" id="IPR037160">
    <property type="entry name" value="DNA_Pol_thumb_sf"/>
</dbReference>
<evidence type="ECO:0000313" key="6">
    <source>
        <dbReference type="Proteomes" id="UP000295357"/>
    </source>
</evidence>
<proteinExistence type="predicted"/>
<dbReference type="Gene3D" id="2.160.20.10">
    <property type="entry name" value="Single-stranded right-handed beta-helix, Pectin lyase-like"/>
    <property type="match status" value="1"/>
</dbReference>
<evidence type="ECO:0000256" key="1">
    <source>
        <dbReference type="ARBA" id="ARBA00004613"/>
    </source>
</evidence>
<dbReference type="InterPro" id="IPR008638">
    <property type="entry name" value="FhaB/CdiA-like_TPS"/>
</dbReference>
<reference evidence="5 6" key="1">
    <citation type="submission" date="2019-03" db="EMBL/GenBank/DDBJ databases">
        <title>Genomic Encyclopedia of Type Strains, Phase IV (KMG-IV): sequencing the most valuable type-strain genomes for metagenomic binning, comparative biology and taxonomic classification.</title>
        <authorList>
            <person name="Goeker M."/>
        </authorList>
    </citation>
    <scope>NUCLEOTIDE SEQUENCE [LARGE SCALE GENOMIC DNA]</scope>
    <source>
        <strain evidence="5 6">DSM 25082</strain>
    </source>
</reference>
<dbReference type="SUPFAM" id="SSF51126">
    <property type="entry name" value="Pectin lyase-like"/>
    <property type="match status" value="1"/>
</dbReference>
<dbReference type="Pfam" id="PF18676">
    <property type="entry name" value="MBG_2"/>
    <property type="match status" value="4"/>
</dbReference>
<accession>A0A4R6MXZ0</accession>
<dbReference type="InterPro" id="IPR050909">
    <property type="entry name" value="Bact_Autotransporter_VF"/>
</dbReference>
<dbReference type="NCBIfam" id="TIGR01901">
    <property type="entry name" value="adhes_NPXG"/>
    <property type="match status" value="1"/>
</dbReference>
<dbReference type="AlphaFoldDB" id="A0A4R6MXZ0"/>
<dbReference type="EMBL" id="SNXE01000010">
    <property type="protein sequence ID" value="TDP05634.1"/>
    <property type="molecule type" value="Genomic_DNA"/>
</dbReference>
<dbReference type="InterPro" id="IPR012334">
    <property type="entry name" value="Pectin_lyas_fold"/>
</dbReference>
<dbReference type="InterPro" id="IPR041286">
    <property type="entry name" value="MBG_2"/>
</dbReference>
<dbReference type="Proteomes" id="UP000295357">
    <property type="component" value="Unassembled WGS sequence"/>
</dbReference>
<comment type="caution">
    <text evidence="5">The sequence shown here is derived from an EMBL/GenBank/DDBJ whole genome shotgun (WGS) entry which is preliminary data.</text>
</comment>
<evidence type="ECO:0000256" key="3">
    <source>
        <dbReference type="ARBA" id="ARBA00022729"/>
    </source>
</evidence>
<dbReference type="RefSeq" id="WP_133605169.1">
    <property type="nucleotide sequence ID" value="NZ_JAUFPJ010000011.1"/>
</dbReference>
<dbReference type="OrthoDB" id="218680at2"/>
<gene>
    <name evidence="5" type="ORF">DFR39_11059</name>
</gene>
<keyword evidence="2" id="KW-0964">Secreted</keyword>
<name>A0A4R6MXZ0_9BURK</name>
<evidence type="ECO:0000259" key="4">
    <source>
        <dbReference type="SMART" id="SM00912"/>
    </source>
</evidence>
<dbReference type="Pfam" id="PF05860">
    <property type="entry name" value="TPS"/>
    <property type="match status" value="1"/>
</dbReference>
<dbReference type="InterPro" id="IPR011050">
    <property type="entry name" value="Pectin_lyase_fold/virulence"/>
</dbReference>
<evidence type="ECO:0000256" key="2">
    <source>
        <dbReference type="ARBA" id="ARBA00022525"/>
    </source>
</evidence>
<organism evidence="5 6">
    <name type="scientific">Roseateles asaccharophilus</name>
    <dbReference type="NCBI Taxonomy" id="582607"/>
    <lineage>
        <taxon>Bacteria</taxon>
        <taxon>Pseudomonadati</taxon>
        <taxon>Pseudomonadota</taxon>
        <taxon>Betaproteobacteria</taxon>
        <taxon>Burkholderiales</taxon>
        <taxon>Sphaerotilaceae</taxon>
        <taxon>Roseateles</taxon>
    </lineage>
</organism>
<comment type="subcellular location">
    <subcellularLocation>
        <location evidence="1">Secreted</location>
    </subcellularLocation>
</comment>
<feature type="domain" description="Filamentous haemagglutinin FhaB/tRNA nuclease CdiA-like TPS" evidence="4">
    <location>
        <begin position="43"/>
        <end position="155"/>
    </location>
</feature>
<keyword evidence="3" id="KW-0732">Signal</keyword>
<dbReference type="Gene3D" id="3.30.210.10">
    <property type="entry name" value="DNA polymerase, thumb domain"/>
    <property type="match status" value="1"/>
</dbReference>
<dbReference type="SMART" id="SM00912">
    <property type="entry name" value="Haemagg_act"/>
    <property type="match status" value="1"/>
</dbReference>
<dbReference type="PANTHER" id="PTHR12338:SF8">
    <property type="entry name" value="HEME_HEMOPEXIN-BINDING PROTEIN"/>
    <property type="match status" value="1"/>
</dbReference>
<protein>
    <submittedName>
        <fullName evidence="5">Filamentous hemagglutinin family protein</fullName>
    </submittedName>
</protein>
<evidence type="ECO:0000313" key="5">
    <source>
        <dbReference type="EMBL" id="TDP05634.1"/>
    </source>
</evidence>
<keyword evidence="6" id="KW-1185">Reference proteome</keyword>
<dbReference type="PANTHER" id="PTHR12338">
    <property type="entry name" value="AUTOTRANSPORTER"/>
    <property type="match status" value="1"/>
</dbReference>
<sequence>MSSHRQTRSLHPGSVRRRLRDAPRLSLLALLCAGPVGPLLAAPAALPSGAQLLSGQGQVSSTAEGLRITQQSQRLALDWQQFSIGSGRSVEFVQPGRSAVAINRVLGTEVSTIQGTLKANGQVFLLNPNGIWFTPSAQVNVGSLVASTLSLQSEDLTAGRYRFEGSSRASIIHEGSIQASSGGAVALLAARVINSGTIQAPAGQVALGAGSRTTLDLGGPVLLQVDNETLETEISQGGAIRADGGRIWLKAQAANALTASVINHSGITEAQSLHSGANGEIILFAHGGVLNLDGSIKAPAGFVETSGQVFHSRPTAQVQAARWLLDPVNLDIDASLASTVVSALGSGDVTLTTTGSCTGVTCTGTGSEGNITVSSPVAWSSNNTLTLQADNNINVNAALTHTGTSAGGVIFLYGQASAEGGSSNYSASAAVSSPSVQWRKGSDQASLRYAIKDGNYFLGNKYMELGVCGPASSACSSGSSGGKFGTTNKPSLFFGRSTGAGVGMTGDADGFGSGADLRIDYFLPGAPVELFTAGYTQSSTTVSQANFANTANSAVFEFLPVGTGNAITLKYSAVLNSKLKTEQQVSLAGSNKYFTLNVALTNMDSSDLTNVQYARSFDPDNTQDKDGSAGFTTTNKIEQTFAAGDTASVVSATSAGSGNYFTAAGSSAKIVYFSTDADSKVGYGSAFYSNLSGMTSAANALSKGNSITADTGIGIIFSAGTLTPGQSKNYTLRASLDNRSIADILSDLNSAAGPVSLAYTLGPAGGSRTYRGTPYELASLWSAADIFGASYSAWVPGNDYTFVFNGSNVTGFTNAGSYTGIGVNILRSGFQVAASGNTPGSLNISPAPLSVTAINASKTYDGSAFAGGNGVSYSGFVNGESAAVLGGTLAFSGASQGAIRAGSYALMPQGLSSTNYDISYVPGSLSILQRPITVAADSKSKTYGDSDPGLTWSVVSGTLVSGDGLSGSLSREAGQAAGSYRIDASALSNPDYLISAQSGTLSIQRRPISIRADDKNKIYGDSDPSLSWSVVSGELISGDTLKGSLSRDAGQQVGSYRIDVSGLSNPDYLISTQNGSLNIQPRPLSIRPDSLSKYLGENDPLLTWSLRSGNLLPGDMLTGSLVRQPGEAIGRYAIDASALSNSNYLLMREPGYLEILPDTRSAWQRVPPPPEPSQAKGGGVVFLPDGGRPVSPRLVSIQLQTADGLPPQEALNQLVPELRGSGVRTPSLPDLQTQFQQLEERLRKEATASP</sequence>
<dbReference type="GO" id="GO:0005576">
    <property type="term" value="C:extracellular region"/>
    <property type="evidence" value="ECO:0007669"/>
    <property type="project" value="UniProtKB-SubCell"/>
</dbReference>